<dbReference type="PANTHER" id="PTHR10271">
    <property type="entry name" value="INTERFERON-INDUCED PROTEIN WITH TETRATRICOPEPTIDE REPEATS"/>
    <property type="match status" value="1"/>
</dbReference>
<keyword evidence="1" id="KW-0399">Innate immunity</keyword>
<keyword evidence="4" id="KW-0391">Immunity</keyword>
<dbReference type="GO" id="GO:0051607">
    <property type="term" value="P:defense response to virus"/>
    <property type="evidence" value="ECO:0007669"/>
    <property type="project" value="TreeGrafter"/>
</dbReference>
<evidence type="ECO:0000256" key="3">
    <source>
        <dbReference type="ARBA" id="ARBA00022803"/>
    </source>
</evidence>
<proteinExistence type="inferred from homology"/>
<protein>
    <recommendedName>
        <fullName evidence="9">Interferon-induced protein with tetratricopeptide repeats 5-like</fullName>
    </recommendedName>
</protein>
<evidence type="ECO:0000256" key="1">
    <source>
        <dbReference type="ARBA" id="ARBA00022588"/>
    </source>
</evidence>
<dbReference type="GeneTree" id="ENSGT00950000182946"/>
<evidence type="ECO:0000313" key="7">
    <source>
        <dbReference type="Ensembl" id="ENSSFOP00015018950.2"/>
    </source>
</evidence>
<organism evidence="7 8">
    <name type="scientific">Scleropages formosus</name>
    <name type="common">Asian bonytongue</name>
    <name type="synonym">Osteoglossum formosum</name>
    <dbReference type="NCBI Taxonomy" id="113540"/>
    <lineage>
        <taxon>Eukaryota</taxon>
        <taxon>Metazoa</taxon>
        <taxon>Chordata</taxon>
        <taxon>Craniata</taxon>
        <taxon>Vertebrata</taxon>
        <taxon>Euteleostomi</taxon>
        <taxon>Actinopterygii</taxon>
        <taxon>Neopterygii</taxon>
        <taxon>Teleostei</taxon>
        <taxon>Osteoglossocephala</taxon>
        <taxon>Osteoglossomorpha</taxon>
        <taxon>Osteoglossiformes</taxon>
        <taxon>Osteoglossidae</taxon>
        <taxon>Scleropages</taxon>
    </lineage>
</organism>
<dbReference type="SMART" id="SM00028">
    <property type="entry name" value="TPR"/>
    <property type="match status" value="5"/>
</dbReference>
<keyword evidence="8" id="KW-1185">Reference proteome</keyword>
<keyword evidence="3 6" id="KW-0802">TPR repeat</keyword>
<dbReference type="Pfam" id="PF13181">
    <property type="entry name" value="TPR_8"/>
    <property type="match status" value="1"/>
</dbReference>
<dbReference type="Pfam" id="PF14559">
    <property type="entry name" value="TPR_19"/>
    <property type="match status" value="1"/>
</dbReference>
<evidence type="ECO:0008006" key="9">
    <source>
        <dbReference type="Google" id="ProtNLM"/>
    </source>
</evidence>
<dbReference type="Proteomes" id="UP000694397">
    <property type="component" value="Chromosome 24"/>
</dbReference>
<sequence length="308" mass="35928">MLNSTFNRLNPDMSLQTKLLQLECHFTWSLKECDADLTDLQNRLEDDCIFYVGEETGTGRLLSFLAFTKYRQNLPEEALEDLKKAEDLVQKDNKKDCEKLLVVTYGDFAWLYYYMGDYSTSWIYIEKLEELKEQFPPSVLQAVVNAEKGWTFLKYSRKCYEKAKECFRKALEEEPDDSEWNAGYAIALYRIEWDVTSAEESQAVKQLRRALELNPGDALIMVLLGLRLCVFKEMREAEDLVEKALEISPDNPYVTRYVAKFYRQSGSLEKSVALLKKALKQTPNSAFLHHQIATSYKMKKIHLLTYNF</sequence>
<feature type="repeat" description="TPR" evidence="6">
    <location>
        <begin position="218"/>
        <end position="251"/>
    </location>
</feature>
<dbReference type="PANTHER" id="PTHR10271:SF29">
    <property type="entry name" value="INTERFERON-INDUCED PROTEIN WITH TETRATRICOPEPTIDE REPEATS-RELATED"/>
    <property type="match status" value="1"/>
</dbReference>
<dbReference type="AlphaFoldDB" id="A0A8C9RMN3"/>
<evidence type="ECO:0000256" key="4">
    <source>
        <dbReference type="ARBA" id="ARBA00022859"/>
    </source>
</evidence>
<dbReference type="InterPro" id="IPR019734">
    <property type="entry name" value="TPR_rpt"/>
</dbReference>
<dbReference type="GO" id="GO:0005829">
    <property type="term" value="C:cytosol"/>
    <property type="evidence" value="ECO:0007669"/>
    <property type="project" value="TreeGrafter"/>
</dbReference>
<dbReference type="Gene3D" id="1.25.40.10">
    <property type="entry name" value="Tetratricopeptide repeat domain"/>
    <property type="match status" value="3"/>
</dbReference>
<dbReference type="SUPFAM" id="SSF48452">
    <property type="entry name" value="TPR-like"/>
    <property type="match status" value="2"/>
</dbReference>
<dbReference type="InterPro" id="IPR011990">
    <property type="entry name" value="TPR-like_helical_dom_sf"/>
</dbReference>
<evidence type="ECO:0000313" key="8">
    <source>
        <dbReference type="Proteomes" id="UP000694397"/>
    </source>
</evidence>
<dbReference type="GO" id="GO:0045087">
    <property type="term" value="P:innate immune response"/>
    <property type="evidence" value="ECO:0007669"/>
    <property type="project" value="UniProtKB-KW"/>
</dbReference>
<comment type="similarity">
    <text evidence="5">Belongs to the IFIT family.</text>
</comment>
<evidence type="ECO:0000256" key="5">
    <source>
        <dbReference type="ARBA" id="ARBA00038336"/>
    </source>
</evidence>
<dbReference type="FunFam" id="1.25.40.10:FF:000036">
    <property type="entry name" value="interferon-induced protein with tetratricopeptide repeats 5"/>
    <property type="match status" value="1"/>
</dbReference>
<dbReference type="Ensembl" id="ENSSFOT00015019166.2">
    <property type="protein sequence ID" value="ENSSFOP00015018950.2"/>
    <property type="gene ID" value="ENSSFOG00015012185.2"/>
</dbReference>
<reference evidence="7" key="2">
    <citation type="submission" date="2025-08" db="UniProtKB">
        <authorList>
            <consortium name="Ensembl"/>
        </authorList>
    </citation>
    <scope>IDENTIFICATION</scope>
</reference>
<evidence type="ECO:0000256" key="2">
    <source>
        <dbReference type="ARBA" id="ARBA00022737"/>
    </source>
</evidence>
<accession>A0A8C9RMN3</accession>
<name>A0A8C9RMN3_SCLFO</name>
<reference evidence="7 8" key="1">
    <citation type="submission" date="2019-04" db="EMBL/GenBank/DDBJ databases">
        <authorList>
            <consortium name="Wellcome Sanger Institute Data Sharing"/>
        </authorList>
    </citation>
    <scope>NUCLEOTIDE SEQUENCE [LARGE SCALE GENOMIC DNA]</scope>
</reference>
<reference evidence="7" key="3">
    <citation type="submission" date="2025-09" db="UniProtKB">
        <authorList>
            <consortium name="Ensembl"/>
        </authorList>
    </citation>
    <scope>IDENTIFICATION</scope>
</reference>
<dbReference type="PROSITE" id="PS50005">
    <property type="entry name" value="TPR"/>
    <property type="match status" value="2"/>
</dbReference>
<dbReference type="OrthoDB" id="10043504at2759"/>
<evidence type="ECO:0000256" key="6">
    <source>
        <dbReference type="PROSITE-ProRule" id="PRU00339"/>
    </source>
</evidence>
<keyword evidence="2" id="KW-0677">Repeat</keyword>
<feature type="repeat" description="TPR" evidence="6">
    <location>
        <begin position="252"/>
        <end position="285"/>
    </location>
</feature>